<accession>A0AAQ3NG75</accession>
<dbReference type="Proteomes" id="UP001374535">
    <property type="component" value="Chromosome 5"/>
</dbReference>
<proteinExistence type="predicted"/>
<gene>
    <name evidence="1" type="ORF">V8G54_013706</name>
</gene>
<sequence>MQDAIVLRGTCVDAHDHDVSAVSEALDFVHVRGLRYDEPGFGGGGLLGQLLLSVEGVGSGDDGAAVGGAEEGKGELGAVAQDEHDDVTLADADVVEAGGDAAGGEVDFGVGECFAGVAVDKACSVLELEEVLEAVRV</sequence>
<reference evidence="1 2" key="1">
    <citation type="journal article" date="2023" name="Life. Sci Alliance">
        <title>Evolutionary insights into 3D genome organization and epigenetic landscape of Vigna mungo.</title>
        <authorList>
            <person name="Junaid A."/>
            <person name="Singh B."/>
            <person name="Bhatia S."/>
        </authorList>
    </citation>
    <scope>NUCLEOTIDE SEQUENCE [LARGE SCALE GENOMIC DNA]</scope>
    <source>
        <strain evidence="1">Urdbean</strain>
    </source>
</reference>
<protein>
    <submittedName>
        <fullName evidence="1">Uncharacterized protein</fullName>
    </submittedName>
</protein>
<dbReference type="AlphaFoldDB" id="A0AAQ3NG75"/>
<evidence type="ECO:0000313" key="1">
    <source>
        <dbReference type="EMBL" id="WVZ09176.1"/>
    </source>
</evidence>
<name>A0AAQ3NG75_VIGMU</name>
<keyword evidence="2" id="KW-1185">Reference proteome</keyword>
<dbReference type="EMBL" id="CP144696">
    <property type="protein sequence ID" value="WVZ09176.1"/>
    <property type="molecule type" value="Genomic_DNA"/>
</dbReference>
<evidence type="ECO:0000313" key="2">
    <source>
        <dbReference type="Proteomes" id="UP001374535"/>
    </source>
</evidence>
<organism evidence="1 2">
    <name type="scientific">Vigna mungo</name>
    <name type="common">Black gram</name>
    <name type="synonym">Phaseolus mungo</name>
    <dbReference type="NCBI Taxonomy" id="3915"/>
    <lineage>
        <taxon>Eukaryota</taxon>
        <taxon>Viridiplantae</taxon>
        <taxon>Streptophyta</taxon>
        <taxon>Embryophyta</taxon>
        <taxon>Tracheophyta</taxon>
        <taxon>Spermatophyta</taxon>
        <taxon>Magnoliopsida</taxon>
        <taxon>eudicotyledons</taxon>
        <taxon>Gunneridae</taxon>
        <taxon>Pentapetalae</taxon>
        <taxon>rosids</taxon>
        <taxon>fabids</taxon>
        <taxon>Fabales</taxon>
        <taxon>Fabaceae</taxon>
        <taxon>Papilionoideae</taxon>
        <taxon>50 kb inversion clade</taxon>
        <taxon>NPAAA clade</taxon>
        <taxon>indigoferoid/millettioid clade</taxon>
        <taxon>Phaseoleae</taxon>
        <taxon>Vigna</taxon>
    </lineage>
</organism>